<comment type="caution">
    <text evidence="1">The sequence shown here is derived from an EMBL/GenBank/DDBJ whole genome shotgun (WGS) entry which is preliminary data.</text>
</comment>
<sequence length="143" mass="16620">MGRQTLLVSKCHILRKLLVDGYATHEESGFVITLNDIYGATVEIVYDRLSQMIGDYIWAFRNINDIPQSADLLHLMEELKNEKLEKEAENFDPYKIVFYKMTDSEFINELGFDKIKEAPKLEHHLFPFMKESWNSSANTSPSL</sequence>
<organism evidence="1 2">
    <name type="scientific">Caldibacillus debilis GB1</name>
    <dbReference type="NCBI Taxonomy" id="1339248"/>
    <lineage>
        <taxon>Bacteria</taxon>
        <taxon>Bacillati</taxon>
        <taxon>Bacillota</taxon>
        <taxon>Bacilli</taxon>
        <taxon>Bacillales</taxon>
        <taxon>Bacillaceae</taxon>
        <taxon>Caldibacillus</taxon>
    </lineage>
</organism>
<gene>
    <name evidence="1" type="ORF">Cdeb_01668</name>
</gene>
<dbReference type="EMBL" id="AZRV01000045">
    <property type="protein sequence ID" value="RKO61352.1"/>
    <property type="molecule type" value="Genomic_DNA"/>
</dbReference>
<keyword evidence="2" id="KW-1185">Reference proteome</keyword>
<accession>A0A420VCJ9</accession>
<reference evidence="1 2" key="1">
    <citation type="submission" date="2013-12" db="EMBL/GenBank/DDBJ databases">
        <title>Genome and proteome characterization of Caldibacillus debilis GB1 derived from a cellulolytic aero-tolerant co-culture.</title>
        <authorList>
            <person name="Wushke S.T."/>
            <person name="Zhang X."/>
            <person name="Fristensky B."/>
            <person name="Wilkins J.A."/>
            <person name="Levin D.B."/>
            <person name="Sparling R."/>
        </authorList>
    </citation>
    <scope>NUCLEOTIDE SEQUENCE [LARGE SCALE GENOMIC DNA]</scope>
    <source>
        <strain evidence="1 2">GB1</strain>
    </source>
</reference>
<dbReference type="AlphaFoldDB" id="A0A420VCJ9"/>
<evidence type="ECO:0000313" key="2">
    <source>
        <dbReference type="Proteomes" id="UP000286235"/>
    </source>
</evidence>
<proteinExistence type="predicted"/>
<dbReference type="Proteomes" id="UP000286235">
    <property type="component" value="Unassembled WGS sequence"/>
</dbReference>
<evidence type="ECO:0000313" key="1">
    <source>
        <dbReference type="EMBL" id="RKO61352.1"/>
    </source>
</evidence>
<dbReference type="RefSeq" id="WP_120669950.1">
    <property type="nucleotide sequence ID" value="NZ_AZRV01000045.1"/>
</dbReference>
<name>A0A420VCJ9_9BACI</name>
<protein>
    <submittedName>
        <fullName evidence="1">Uncharacterized protein</fullName>
    </submittedName>
</protein>